<evidence type="ECO:0000259" key="10">
    <source>
        <dbReference type="PROSITE" id="PS51760"/>
    </source>
</evidence>
<dbReference type="Gene3D" id="3.20.20.80">
    <property type="entry name" value="Glycosidases"/>
    <property type="match status" value="1"/>
</dbReference>
<keyword evidence="12" id="KW-1185">Reference proteome</keyword>
<dbReference type="PANTHER" id="PTHR31490">
    <property type="entry name" value="GLYCOSYL HYDROLASE"/>
    <property type="match status" value="1"/>
</dbReference>
<evidence type="ECO:0000256" key="6">
    <source>
        <dbReference type="ARBA" id="ARBA00023277"/>
    </source>
</evidence>
<comment type="catalytic activity">
    <reaction evidence="1 9">
        <text>Endohydrolysis of (1-&gt;4)-beta-D-xylosidic linkages in xylans.</text>
        <dbReference type="EC" id="3.2.1.8"/>
    </reaction>
</comment>
<keyword evidence="5 9" id="KW-0378">Hydrolase</keyword>
<keyword evidence="4" id="KW-0732">Signal</keyword>
<dbReference type="SMART" id="SM00633">
    <property type="entry name" value="Glyco_10"/>
    <property type="match status" value="1"/>
</dbReference>
<keyword evidence="7 9" id="KW-0326">Glycosidase</keyword>
<dbReference type="PANTHER" id="PTHR31490:SF88">
    <property type="entry name" value="BETA-XYLANASE"/>
    <property type="match status" value="1"/>
</dbReference>
<dbReference type="PROSITE" id="PS51257">
    <property type="entry name" value="PROKAR_LIPOPROTEIN"/>
    <property type="match status" value="1"/>
</dbReference>
<evidence type="ECO:0000256" key="7">
    <source>
        <dbReference type="ARBA" id="ARBA00023295"/>
    </source>
</evidence>
<comment type="similarity">
    <text evidence="2 9">Belongs to the glycosyl hydrolase 10 (cellulase F) family.</text>
</comment>
<evidence type="ECO:0000313" key="11">
    <source>
        <dbReference type="EMBL" id="SDF10289.1"/>
    </source>
</evidence>
<dbReference type="PROSITE" id="PS51318">
    <property type="entry name" value="TAT"/>
    <property type="match status" value="1"/>
</dbReference>
<dbReference type="PROSITE" id="PS51760">
    <property type="entry name" value="GH10_2"/>
    <property type="match status" value="1"/>
</dbReference>
<keyword evidence="6 9" id="KW-0119">Carbohydrate metabolism</keyword>
<gene>
    <name evidence="11" type="ORF">SAMN05444167_1395</name>
</gene>
<reference evidence="11 12" key="1">
    <citation type="submission" date="2016-10" db="EMBL/GenBank/DDBJ databases">
        <authorList>
            <person name="de Groot N.N."/>
        </authorList>
    </citation>
    <scope>NUCLEOTIDE SEQUENCE [LARGE SCALE GENOMIC DNA]</scope>
    <source>
        <strain evidence="11 12">GAS232</strain>
    </source>
</reference>
<organism evidence="11 12">
    <name type="scientific">Terriglobus roseus</name>
    <dbReference type="NCBI Taxonomy" id="392734"/>
    <lineage>
        <taxon>Bacteria</taxon>
        <taxon>Pseudomonadati</taxon>
        <taxon>Acidobacteriota</taxon>
        <taxon>Terriglobia</taxon>
        <taxon>Terriglobales</taxon>
        <taxon>Acidobacteriaceae</taxon>
        <taxon>Terriglobus</taxon>
    </lineage>
</organism>
<evidence type="ECO:0000256" key="2">
    <source>
        <dbReference type="ARBA" id="ARBA00007495"/>
    </source>
</evidence>
<dbReference type="InterPro" id="IPR017853">
    <property type="entry name" value="GH"/>
</dbReference>
<dbReference type="GO" id="GO:0031176">
    <property type="term" value="F:endo-1,4-beta-xylanase activity"/>
    <property type="evidence" value="ECO:0007669"/>
    <property type="project" value="UniProtKB-EC"/>
</dbReference>
<accession>A0A1G7ID61</accession>
<keyword evidence="3 11" id="KW-0858">Xylan degradation</keyword>
<dbReference type="EC" id="3.2.1.8" evidence="9"/>
<dbReference type="PRINTS" id="PR00134">
    <property type="entry name" value="GLHYDRLASE10"/>
</dbReference>
<dbReference type="InterPro" id="IPR001000">
    <property type="entry name" value="GH10_dom"/>
</dbReference>
<dbReference type="InterPro" id="IPR044846">
    <property type="entry name" value="GH10"/>
</dbReference>
<evidence type="ECO:0000313" key="12">
    <source>
        <dbReference type="Proteomes" id="UP000182427"/>
    </source>
</evidence>
<evidence type="ECO:0000256" key="9">
    <source>
        <dbReference type="RuleBase" id="RU361174"/>
    </source>
</evidence>
<keyword evidence="8 9" id="KW-0624">Polysaccharide degradation</keyword>
<dbReference type="GO" id="GO:0045493">
    <property type="term" value="P:xylan catabolic process"/>
    <property type="evidence" value="ECO:0007669"/>
    <property type="project" value="UniProtKB-KW"/>
</dbReference>
<dbReference type="InterPro" id="IPR006311">
    <property type="entry name" value="TAT_signal"/>
</dbReference>
<protein>
    <recommendedName>
        <fullName evidence="9">Beta-xylanase</fullName>
        <ecNumber evidence="9">3.2.1.8</ecNumber>
    </recommendedName>
</protein>
<dbReference type="AlphaFoldDB" id="A0A1G7ID61"/>
<evidence type="ECO:0000256" key="5">
    <source>
        <dbReference type="ARBA" id="ARBA00022801"/>
    </source>
</evidence>
<evidence type="ECO:0000256" key="1">
    <source>
        <dbReference type="ARBA" id="ARBA00000681"/>
    </source>
</evidence>
<proteinExistence type="inferred from homology"/>
<evidence type="ECO:0000256" key="4">
    <source>
        <dbReference type="ARBA" id="ARBA00022729"/>
    </source>
</evidence>
<evidence type="ECO:0000256" key="8">
    <source>
        <dbReference type="ARBA" id="ARBA00023326"/>
    </source>
</evidence>
<sequence length="404" mass="45165">MPDSRSFSRRELLQGASVVATSAAMTTLTGCGPKRMSGSAHGLPGVDVSGPHSLKAHAMDARMLFGFAVNIQKLRDDAGYRALVEQQCSIIVAENAMKWQALRPAIDQFSFADADALVEFASRRHIRLRGHNLCWHEALPEWFSRQVTAVNARQLLREHIRTVAGRYAGRMHSWDVVNEAIEVKDGRPDGLRNTPWLQLIGTDYIEMAFRVARDADPSALLTYNEYGIEQETQEAAMKRAAVLLMLRRLKQRNVPLDAVGIQSHLQAQPAYGYGAGLRRFVQDCREIGLEVFVTELDVNDRTLPSDVSARDIGVASRYRSYLDLLLPERNVTAVLTWGVSDDGTWLNNGKDRAREDGLPQRPLLFDDHLRAKPAFVAVRDAFDARRQTGALRSTPTQQKPLPKL</sequence>
<dbReference type="SUPFAM" id="SSF51445">
    <property type="entry name" value="(Trans)glycosidases"/>
    <property type="match status" value="1"/>
</dbReference>
<dbReference type="EMBL" id="LT629690">
    <property type="protein sequence ID" value="SDF10289.1"/>
    <property type="molecule type" value="Genomic_DNA"/>
</dbReference>
<evidence type="ECO:0000256" key="3">
    <source>
        <dbReference type="ARBA" id="ARBA00022651"/>
    </source>
</evidence>
<dbReference type="Proteomes" id="UP000182427">
    <property type="component" value="Chromosome I"/>
</dbReference>
<dbReference type="Pfam" id="PF00331">
    <property type="entry name" value="Glyco_hydro_10"/>
    <property type="match status" value="1"/>
</dbReference>
<dbReference type="RefSeq" id="WP_231966796.1">
    <property type="nucleotide sequence ID" value="NZ_LT629690.1"/>
</dbReference>
<name>A0A1G7ID61_9BACT</name>
<feature type="domain" description="GH10" evidence="10">
    <location>
        <begin position="68"/>
        <end position="381"/>
    </location>
</feature>